<dbReference type="OrthoDB" id="72892at2759"/>
<dbReference type="InterPro" id="IPR032436">
    <property type="entry name" value="URB1_C"/>
</dbReference>
<proteinExistence type="predicted"/>
<dbReference type="AlphaFoldDB" id="A0A3M0JL55"/>
<organism evidence="2 3">
    <name type="scientific">Hirundo rustica rustica</name>
    <dbReference type="NCBI Taxonomy" id="333673"/>
    <lineage>
        <taxon>Eukaryota</taxon>
        <taxon>Metazoa</taxon>
        <taxon>Chordata</taxon>
        <taxon>Craniata</taxon>
        <taxon>Vertebrata</taxon>
        <taxon>Euteleostomi</taxon>
        <taxon>Archelosauria</taxon>
        <taxon>Archosauria</taxon>
        <taxon>Dinosauria</taxon>
        <taxon>Saurischia</taxon>
        <taxon>Theropoda</taxon>
        <taxon>Coelurosauria</taxon>
        <taxon>Aves</taxon>
        <taxon>Neognathae</taxon>
        <taxon>Neoaves</taxon>
        <taxon>Telluraves</taxon>
        <taxon>Australaves</taxon>
        <taxon>Passeriformes</taxon>
        <taxon>Sylvioidea</taxon>
        <taxon>Hirundinidae</taxon>
        <taxon>Hirundo</taxon>
    </lineage>
</organism>
<dbReference type="Pfam" id="PF16201">
    <property type="entry name" value="NopRA1"/>
    <property type="match status" value="1"/>
</dbReference>
<sequence length="231" mass="26776">MDSCPQRGSPETLGGFGTTTPRNFLLTFSVTDKKIHEYFCSTQGTFVAECVVACHKFVEVNALGLTVAALSSYDSNMRAAAYFVLASFRGHLEGARFRERSQLLYLLDAVQNGIRQPNLRFTFSLTLYVARVAQQILKPEEHMYIKVNRFLLSHQYLDLRKVPGFFQLFYSFDFEYKTEREWILRFLGEGLRDKHCYELYDYQRIFQVVLSFFNSPLCDEGSQTVAAERLR</sequence>
<dbReference type="GO" id="GO:0000463">
    <property type="term" value="P:maturation of LSU-rRNA from tricistronic rRNA transcript (SSU-rRNA, 5.8S rRNA, LSU-rRNA)"/>
    <property type="evidence" value="ECO:0007669"/>
    <property type="project" value="TreeGrafter"/>
</dbReference>
<evidence type="ECO:0000259" key="1">
    <source>
        <dbReference type="Pfam" id="PF16201"/>
    </source>
</evidence>
<dbReference type="PANTHER" id="PTHR13500:SF0">
    <property type="entry name" value="NUCLEOLAR PRE-RIBOSOMAL-ASSOCIATED PROTEIN 1"/>
    <property type="match status" value="1"/>
</dbReference>
<gene>
    <name evidence="2" type="ORF">DUI87_21773</name>
</gene>
<feature type="domain" description="URB1 C-terminal" evidence="1">
    <location>
        <begin position="63"/>
        <end position="224"/>
    </location>
</feature>
<dbReference type="Proteomes" id="UP000269221">
    <property type="component" value="Unassembled WGS sequence"/>
</dbReference>
<dbReference type="GO" id="GO:0005730">
    <property type="term" value="C:nucleolus"/>
    <property type="evidence" value="ECO:0007669"/>
    <property type="project" value="TreeGrafter"/>
</dbReference>
<name>A0A3M0JL55_HIRRU</name>
<dbReference type="InterPro" id="IPR039844">
    <property type="entry name" value="URB1"/>
</dbReference>
<protein>
    <recommendedName>
        <fullName evidence="1">URB1 C-terminal domain-containing protein</fullName>
    </recommendedName>
</protein>
<dbReference type="GO" id="GO:0000466">
    <property type="term" value="P:maturation of 5.8S rRNA from tricistronic rRNA transcript (SSU-rRNA, 5.8S rRNA, LSU-rRNA)"/>
    <property type="evidence" value="ECO:0007669"/>
    <property type="project" value="TreeGrafter"/>
</dbReference>
<accession>A0A3M0JL55</accession>
<evidence type="ECO:0000313" key="2">
    <source>
        <dbReference type="EMBL" id="RMC01756.1"/>
    </source>
</evidence>
<keyword evidence="3" id="KW-1185">Reference proteome</keyword>
<comment type="caution">
    <text evidence="2">The sequence shown here is derived from an EMBL/GenBank/DDBJ whole genome shotgun (WGS) entry which is preliminary data.</text>
</comment>
<dbReference type="PANTHER" id="PTHR13500">
    <property type="entry name" value="NUCLEOLAR PRERIBOSOMAL-ASSOCIATED PROTEIN 1"/>
    <property type="match status" value="1"/>
</dbReference>
<reference evidence="2 3" key="1">
    <citation type="submission" date="2018-07" db="EMBL/GenBank/DDBJ databases">
        <title>A high quality draft genome assembly of the barn swallow (H. rustica rustica).</title>
        <authorList>
            <person name="Formenti G."/>
            <person name="Chiara M."/>
            <person name="Poveda L."/>
            <person name="Francoijs K.-J."/>
            <person name="Bonisoli-Alquati A."/>
            <person name="Canova L."/>
            <person name="Gianfranceschi L."/>
            <person name="Horner D.S."/>
            <person name="Saino N."/>
        </authorList>
    </citation>
    <scope>NUCLEOTIDE SEQUENCE [LARGE SCALE GENOMIC DNA]</scope>
    <source>
        <strain evidence="2">Chelidonia</strain>
        <tissue evidence="2">Blood</tissue>
    </source>
</reference>
<dbReference type="STRING" id="333673.A0A3M0JL55"/>
<dbReference type="EMBL" id="QRBI01000136">
    <property type="protein sequence ID" value="RMC01756.1"/>
    <property type="molecule type" value="Genomic_DNA"/>
</dbReference>
<evidence type="ECO:0000313" key="3">
    <source>
        <dbReference type="Proteomes" id="UP000269221"/>
    </source>
</evidence>